<feature type="compositionally biased region" description="Basic and acidic residues" evidence="6">
    <location>
        <begin position="235"/>
        <end position="274"/>
    </location>
</feature>
<dbReference type="PROSITE" id="PS51849">
    <property type="entry name" value="RSGI_N"/>
    <property type="match status" value="1"/>
</dbReference>
<keyword evidence="10" id="KW-1185">Reference proteome</keyword>
<evidence type="ECO:0000256" key="6">
    <source>
        <dbReference type="SAM" id="MobiDB-lite"/>
    </source>
</evidence>
<dbReference type="InterPro" id="IPR055431">
    <property type="entry name" value="RsgI_M"/>
</dbReference>
<keyword evidence="4 7" id="KW-1133">Transmembrane helix</keyword>
<feature type="compositionally biased region" description="Low complexity" evidence="6">
    <location>
        <begin position="275"/>
        <end position="286"/>
    </location>
</feature>
<feature type="domain" description="RsgI N-terminal anti-sigma" evidence="8">
    <location>
        <begin position="2"/>
        <end position="49"/>
    </location>
</feature>
<feature type="compositionally biased region" description="Basic residues" evidence="6">
    <location>
        <begin position="414"/>
        <end position="431"/>
    </location>
</feature>
<evidence type="ECO:0000256" key="3">
    <source>
        <dbReference type="ARBA" id="ARBA00022692"/>
    </source>
</evidence>
<feature type="compositionally biased region" description="Basic and acidic residues" evidence="6">
    <location>
        <begin position="401"/>
        <end position="413"/>
    </location>
</feature>
<feature type="region of interest" description="Disordered" evidence="6">
    <location>
        <begin position="216"/>
        <end position="439"/>
    </location>
</feature>
<reference evidence="10" key="1">
    <citation type="journal article" date="2019" name="Int. J. Syst. Evol. Microbiol.">
        <title>The Global Catalogue of Microorganisms (GCM) 10K type strain sequencing project: providing services to taxonomists for standard genome sequencing and annotation.</title>
        <authorList>
            <consortium name="The Broad Institute Genomics Platform"/>
            <consortium name="The Broad Institute Genome Sequencing Center for Infectious Disease"/>
            <person name="Wu L."/>
            <person name="Ma J."/>
        </authorList>
    </citation>
    <scope>NUCLEOTIDE SEQUENCE [LARGE SCALE GENOMIC DNA]</scope>
    <source>
        <strain evidence="10">CCUG 54822</strain>
    </source>
</reference>
<keyword evidence="5 7" id="KW-0472">Membrane</keyword>
<accession>A0ABW3ZSW3</accession>
<comment type="caution">
    <text evidence="9">The sequence shown here is derived from an EMBL/GenBank/DDBJ whole genome shotgun (WGS) entry which is preliminary data.</text>
</comment>
<organism evidence="9 10">
    <name type="scientific">Lentibacillus salinarum</name>
    <dbReference type="NCBI Taxonomy" id="446820"/>
    <lineage>
        <taxon>Bacteria</taxon>
        <taxon>Bacillati</taxon>
        <taxon>Bacillota</taxon>
        <taxon>Bacilli</taxon>
        <taxon>Bacillales</taxon>
        <taxon>Bacillaceae</taxon>
        <taxon>Lentibacillus</taxon>
    </lineage>
</organism>
<dbReference type="Pfam" id="PF23750">
    <property type="entry name" value="RsgI_M"/>
    <property type="match status" value="1"/>
</dbReference>
<evidence type="ECO:0000256" key="1">
    <source>
        <dbReference type="ARBA" id="ARBA00004162"/>
    </source>
</evidence>
<keyword evidence="3 7" id="KW-0812">Transmembrane</keyword>
<evidence type="ECO:0000256" key="5">
    <source>
        <dbReference type="ARBA" id="ARBA00023136"/>
    </source>
</evidence>
<comment type="subcellular location">
    <subcellularLocation>
        <location evidence="1">Cell membrane</location>
        <topology evidence="1">Single-pass membrane protein</topology>
    </subcellularLocation>
</comment>
<keyword evidence="2" id="KW-1003">Cell membrane</keyword>
<evidence type="ECO:0000256" key="2">
    <source>
        <dbReference type="ARBA" id="ARBA00022475"/>
    </source>
</evidence>
<dbReference type="Pfam" id="PF12791">
    <property type="entry name" value="RsgI_N"/>
    <property type="match status" value="1"/>
</dbReference>
<feature type="transmembrane region" description="Helical" evidence="7">
    <location>
        <begin position="57"/>
        <end position="76"/>
    </location>
</feature>
<sequence>MKKGIVMEKHRDYMIVMRKDGAIQKAYPTKNAAIGMEVSCQPIKVKRRPQGMAGKKPVSLSVAAIACLLLLLIPGYNVVDGHKPYAYINITVNPNLELEVDEDLHVQSITPLNDDAEKVLNQLTNYEGDHIEDVIQGIMTESEAANMLQNGKNMLVGVSYMPESHAVSVTDQIDQYFLDHNSEWAITTFSIPAEIREQARENGSSMNRLLANNMDKSEDADDADSEQTSEASVDDEQKAIIHSFYDHRDRQSNEASDKDQADQREDRPSSEDKNTTNNNQPNPAATSSDTEKANATSDVEHPGRKKTENTAHGNENGKRPKASIHKQAKQDDKGNRSKANNEKNGKAKEYNKAKQKNGNTKERDKQKQNNGKAKGHNKQHNEQANDHHKTNSNHGQANGQDKAKHQEKTNEHKPRGHNTKKQRGNSGKKHSNSNGKGPK</sequence>
<dbReference type="RefSeq" id="WP_382398843.1">
    <property type="nucleotide sequence ID" value="NZ_JBHTNH010000010.1"/>
</dbReference>
<gene>
    <name evidence="9" type="ORF">ACFQ4A_06665</name>
</gene>
<evidence type="ECO:0000259" key="8">
    <source>
        <dbReference type="PROSITE" id="PS51849"/>
    </source>
</evidence>
<evidence type="ECO:0000313" key="10">
    <source>
        <dbReference type="Proteomes" id="UP001597178"/>
    </source>
</evidence>
<feature type="compositionally biased region" description="Basic and acidic residues" evidence="6">
    <location>
        <begin position="379"/>
        <end position="389"/>
    </location>
</feature>
<protein>
    <recommendedName>
        <fullName evidence="8">RsgI N-terminal anti-sigma domain-containing protein</fullName>
    </recommendedName>
</protein>
<proteinExistence type="predicted"/>
<dbReference type="InterPro" id="IPR024449">
    <property type="entry name" value="Anti-sigma_RsgI_N"/>
</dbReference>
<dbReference type="EMBL" id="JBHTNH010000010">
    <property type="protein sequence ID" value="MFD1361349.1"/>
    <property type="molecule type" value="Genomic_DNA"/>
</dbReference>
<feature type="compositionally biased region" description="Basic and acidic residues" evidence="6">
    <location>
        <begin position="298"/>
        <end position="309"/>
    </location>
</feature>
<feature type="compositionally biased region" description="Acidic residues" evidence="6">
    <location>
        <begin position="218"/>
        <end position="227"/>
    </location>
</feature>
<evidence type="ECO:0000256" key="7">
    <source>
        <dbReference type="SAM" id="Phobius"/>
    </source>
</evidence>
<dbReference type="Proteomes" id="UP001597178">
    <property type="component" value="Unassembled WGS sequence"/>
</dbReference>
<evidence type="ECO:0000256" key="4">
    <source>
        <dbReference type="ARBA" id="ARBA00022989"/>
    </source>
</evidence>
<feature type="compositionally biased region" description="Basic and acidic residues" evidence="6">
    <location>
        <begin position="328"/>
        <end position="352"/>
    </location>
</feature>
<evidence type="ECO:0000313" key="9">
    <source>
        <dbReference type="EMBL" id="MFD1361349.1"/>
    </source>
</evidence>
<name>A0ABW3ZSW3_9BACI</name>